<organism evidence="5">
    <name type="scientific">Dissoconium aciculare CBS 342.82</name>
    <dbReference type="NCBI Taxonomy" id="1314786"/>
    <lineage>
        <taxon>Eukaryota</taxon>
        <taxon>Fungi</taxon>
        <taxon>Dikarya</taxon>
        <taxon>Ascomycota</taxon>
        <taxon>Pezizomycotina</taxon>
        <taxon>Dothideomycetes</taxon>
        <taxon>Dothideomycetidae</taxon>
        <taxon>Mycosphaerellales</taxon>
        <taxon>Dissoconiaceae</taxon>
        <taxon>Dissoconium</taxon>
    </lineage>
</organism>
<dbReference type="Pfam" id="PF07539">
    <property type="entry name" value="UTP20_N"/>
    <property type="match status" value="1"/>
</dbReference>
<reference evidence="5" key="3">
    <citation type="submission" date="2025-08" db="UniProtKB">
        <authorList>
            <consortium name="RefSeq"/>
        </authorList>
    </citation>
    <scope>IDENTIFICATION</scope>
    <source>
        <strain evidence="5">CBS 342.82</strain>
    </source>
</reference>
<dbReference type="SUPFAM" id="SSF48371">
    <property type="entry name" value="ARM repeat"/>
    <property type="match status" value="2"/>
</dbReference>
<proteinExistence type="predicted"/>
<dbReference type="InterPro" id="IPR052575">
    <property type="entry name" value="SSU_processome_comp_20"/>
</dbReference>
<dbReference type="GO" id="GO:0030686">
    <property type="term" value="C:90S preribosome"/>
    <property type="evidence" value="ECO:0007669"/>
    <property type="project" value="TreeGrafter"/>
</dbReference>
<dbReference type="Pfam" id="PF20416">
    <property type="entry name" value="UTP20"/>
    <property type="match status" value="1"/>
</dbReference>
<feature type="region of interest" description="Disordered" evidence="1">
    <location>
        <begin position="2362"/>
        <end position="2390"/>
    </location>
</feature>
<feature type="domain" description="U3 small nucleolar RNA-associated protein 20 N-terminal" evidence="2">
    <location>
        <begin position="870"/>
        <end position="1455"/>
    </location>
</feature>
<feature type="compositionally biased region" description="Acidic residues" evidence="1">
    <location>
        <begin position="2369"/>
        <end position="2384"/>
    </location>
</feature>
<dbReference type="PANTHER" id="PTHR17695:SF11">
    <property type="entry name" value="SMALL SUBUNIT PROCESSOME COMPONENT 20 HOMOLOG"/>
    <property type="match status" value="1"/>
</dbReference>
<dbReference type="Proteomes" id="UP000504637">
    <property type="component" value="Unplaced"/>
</dbReference>
<feature type="region of interest" description="Disordered" evidence="1">
    <location>
        <begin position="1"/>
        <end position="28"/>
    </location>
</feature>
<dbReference type="InterPro" id="IPR016024">
    <property type="entry name" value="ARM-type_fold"/>
</dbReference>
<feature type="compositionally biased region" description="Basic residues" evidence="1">
    <location>
        <begin position="2520"/>
        <end position="2533"/>
    </location>
</feature>
<gene>
    <name evidence="5" type="ORF">K489DRAFT_384917</name>
</gene>
<evidence type="ECO:0000256" key="1">
    <source>
        <dbReference type="SAM" id="MobiDB-lite"/>
    </source>
</evidence>
<evidence type="ECO:0000313" key="4">
    <source>
        <dbReference type="Proteomes" id="UP000504637"/>
    </source>
</evidence>
<dbReference type="Gene3D" id="1.25.10.10">
    <property type="entry name" value="Leucine-rich Repeat Variant"/>
    <property type="match status" value="2"/>
</dbReference>
<protein>
    <recommendedName>
        <fullName evidence="6">HEAT repeat protein</fullName>
    </recommendedName>
</protein>
<feature type="domain" description="U3 small nucleolar RNA-associated protein 20" evidence="3">
    <location>
        <begin position="1630"/>
        <end position="1845"/>
    </location>
</feature>
<dbReference type="InterPro" id="IPR011989">
    <property type="entry name" value="ARM-like"/>
</dbReference>
<dbReference type="OrthoDB" id="360653at2759"/>
<feature type="compositionally biased region" description="Basic and acidic residues" evidence="1">
    <location>
        <begin position="2507"/>
        <end position="2519"/>
    </location>
</feature>
<feature type="compositionally biased region" description="Basic residues" evidence="1">
    <location>
        <begin position="8"/>
        <end position="23"/>
    </location>
</feature>
<dbReference type="RefSeq" id="XP_033455531.1">
    <property type="nucleotide sequence ID" value="XM_033605971.1"/>
</dbReference>
<reference evidence="5" key="2">
    <citation type="submission" date="2020-04" db="EMBL/GenBank/DDBJ databases">
        <authorList>
            <consortium name="NCBI Genome Project"/>
        </authorList>
    </citation>
    <scope>NUCLEOTIDE SEQUENCE</scope>
    <source>
        <strain evidence="5">CBS 342.82</strain>
    </source>
</reference>
<keyword evidence="4" id="KW-1185">Reference proteome</keyword>
<dbReference type="GO" id="GO:0032040">
    <property type="term" value="C:small-subunit processome"/>
    <property type="evidence" value="ECO:0007669"/>
    <property type="project" value="TreeGrafter"/>
</dbReference>
<feature type="region of interest" description="Disordered" evidence="1">
    <location>
        <begin position="2497"/>
        <end position="2546"/>
    </location>
</feature>
<evidence type="ECO:0000259" key="3">
    <source>
        <dbReference type="Pfam" id="PF20416"/>
    </source>
</evidence>
<reference evidence="5" key="1">
    <citation type="submission" date="2020-01" db="EMBL/GenBank/DDBJ databases">
        <authorList>
            <consortium name="DOE Joint Genome Institute"/>
            <person name="Haridas S."/>
            <person name="Albert R."/>
            <person name="Binder M."/>
            <person name="Bloem J."/>
            <person name="Labutti K."/>
            <person name="Salamov A."/>
            <person name="Andreopoulos B."/>
            <person name="Baker S.E."/>
            <person name="Barry K."/>
            <person name="Bills G."/>
            <person name="Bluhm B.H."/>
            <person name="Cannon C."/>
            <person name="Castanera R."/>
            <person name="Culley D.E."/>
            <person name="Daum C."/>
            <person name="Ezra D."/>
            <person name="Gonzalez J.B."/>
            <person name="Henrissat B."/>
            <person name="Kuo A."/>
            <person name="Liang C."/>
            <person name="Lipzen A."/>
            <person name="Lutzoni F."/>
            <person name="Magnuson J."/>
            <person name="Mondo S."/>
            <person name="Nolan M."/>
            <person name="Ohm R."/>
            <person name="Pangilinan J."/>
            <person name="Park H.-J."/>
            <person name="Ramirez L."/>
            <person name="Alfaro M."/>
            <person name="Sun H."/>
            <person name="Tritt A."/>
            <person name="Yoshinaga Y."/>
            <person name="Zwiers L.-H."/>
            <person name="Turgeon B.G."/>
            <person name="Goodwin S.B."/>
            <person name="Spatafora J.W."/>
            <person name="Crous P.W."/>
            <person name="Grigoriev I.V."/>
        </authorList>
    </citation>
    <scope>NUCLEOTIDE SEQUENCE</scope>
    <source>
        <strain evidence="5">CBS 342.82</strain>
    </source>
</reference>
<sequence length="2546" mass="284723">MATPSKTKATKPYKVVKPKKNNRRSTPSTRNFRFQTFTERISNLKIDPIRRRRYVEGQEQLPEESRTYFGESLEEWVDMNLSQTFSAFAKETLPLCDSLALVLHNEHKIMDLLVKYIERADALAMEPLLSLTAHFAHDLDTRFERHFARAVTAVIAVAATHPDFAVIEWSFTCLAWLFKYLSRLLAPDLRPLYDLLAPYLGRGTQKPFVVRFTAEALTFLLRKAAVIYERDRTPLDLIMLHMLKDCDDNTTISRSDMHQQGLMTLFTEAIKSVQNGIHSCGLPIIKSMLAHGAVLYENAGSIVGDIMIGTLTSLIHHCTQETFQPVIKVILEFSKDISQTQSHRSIELAAKSLYTVISVRKGSRISDWSMLISTIMELVNACDSLSQIDAETSSSILACVAIALQTATIDGVLLGRELPGIIRMKSLAPFFLEFCDLFSRLGSERYESFVLPQFQLFLSNQESIPCSKCLILMSRFGRNEHKLKLPPVAVAKMINNVGDIVDSANSEDESILTANSILSALRTITLTGSQEDLLKTMIGRSLRALLASDYLSPSANRSLTLGPMFSFLLDLPEGVSSVEPMLEDLCKKSTDCVDLPYFWINMLRLFKSSKCIDLSATYIETFRQSLVKCLSSPSHRIRRDALDLFETLYRKGNVEPPNSLPIMILIESTQISLETSRSISMNIRRLAPEYHALAADDVMSKAVPHFCFGLLHLNLAQAWDDAVTTLVSICEKKHGEEVVITLVQSWLEGSASDDRFEKASTMLDINSDGFKVFSDFECPNLAKISAISAQVFDEAEFERLRTAGSMTGDDRLVAYLTSNSRTQALKLLHKVPSLAEKRSRLLVPVLLGWAGDASTEAEDEDTAPNRARVRWSRKDQKAMLSVFAQFVNPRVLYRSDEVRSALLSLCANGDVEIQRSALKALLAWKDAVLVKHQEHLSNLLDDARFREEISVFLQGNSEDNMEEESTAIKKEEYEKLMPVLLRLLYGKAVAGGKEGQAGRRKAIFVALSNFGEKVLDQYLSIAMASLDVTDLDEDLDAQSLTAKPVAAPLRQQVGFLNMLADMLQTLGSELEFSAPRIMNSTLLCTVNASRGLSQELRTGETVQESLLRSVRQTGLQCLVKIFTIFETFAFRAQGKIIVDELIIPRMDSFVVENAQSISGILRLLAAWADRADTATFFAGSGSLMLVRAADLLQGQHTKDEVRVFILQELLPKLLSPDIDNPIVQPVVSDFVKSIGSIIQRQPSKDVLDGSVAAFSLLANRIVNSDEAADVVRTCTDLLRKPSKEVSQHTKAGLLKTLLPLVEGFNLGYNHDDLFNTICPLFSRLTDPENRALLAQVFQKLVRRDEALLRTAEACGDMAAMGTRLDEPDYDRREKAFKSIYDNYKILHLKQWLPIVHSCLFYIRDPEDRVIRSSASHALTLFIEAAAGHQGSEEPGWNALVDDAIFSNVEYGMRAPSELVRAEYLIVLGCIVEKLPTLPKVTGMQALIVGGDEEASFFSNALHIQHHRRLRALRRLSEDCSGLSANSVTRVFLPLLEHFVFDQVEGDTGRTLADQAVQTIGTLAQAVNWQSFRSTLQRYTGYLKSKPDLEKTVLRLLGSMVDGLNPAVAEAHSEQIIRDHLPPLLEYLHQKDESTVDRRMPVAVTIVKLLKMLPATEFAARLPAVLTDVSHVLRSRSQEARDQTRRSLTTIASLIGAEYFKFILKELRSALKRGYQLHVLSFTVHSLLVSNAFVPGDLDECLQDLMLVIMDDIFGVTGQEKDAEEYKSGMKEIKSSKSFDTMELLARTTPIRKLGELISPIRAMLSERIDLKAVKKIDELLTRLRKGLDQNPASESRDMLSFCWEIVHQVYAEDAAANAPAAKEDERRKRYIVQPEARLTKSKNGATSFRFKLISFALNLLRKVLRRHDDLQTPQNMAGFLPIAGDALVQGQEEVKLAAVRVLSTIMRVHMPQLEENAPVYVKEAVGMIKGAANTTTDASKAALELITSVLREKRSVDIKEKDIALVLKCIKTDIDEPDRQGVIYRFLRAIIGRKIVITEVYEVMDEVGKAMVTNPDQSIRESARGAYLQFVMEFPQGKDRWTKQTVFMVGNLQYEHASGRQSIMELVHQVLSKVSEDVLSDMVVRIFVSLLPILVSDVDRNCRDMAGLLIARIFERAGEQKLKEILGMMETWLRPEKKAGTKSGALQCWAILLQADRVSEKQIENLRSKVLELLTDEDYTALSEPQVTVDALKAFIVLVDVSPSVGLSRNSSKLWSTIQSIPESSEDRVRELVATLIGTLFTDFASTSSKLPKALGSLPLHGSGGLQLDEEDLRRLCAVNLRAMKVIGNESTEALVAQTIRNLVFLGRCFAANGIKWQGLKNTNGAEQASEDDDEDEEDDDESDPTVKKEPPSALTYILMRLSKLTLQPTQSPPSRLAAMTCISTLLPHLPSTTTLPIQPILRPLYALTDPSIPNPPTAAYKSLEEKARELMEQIQRLLGNQAYIAALSVTRAEAKARRDGRRTKRRIEAVSKPEQWAKEKKRRHDTKKIKAKLKGEEARGRRRGW</sequence>
<dbReference type="PANTHER" id="PTHR17695">
    <property type="entry name" value="SMALL SUBUNIT PROCESSOME COMPONENT 20 HOMOLOG"/>
    <property type="match status" value="1"/>
</dbReference>
<dbReference type="InterPro" id="IPR011430">
    <property type="entry name" value="UTP20_N"/>
</dbReference>
<name>A0A6J3LRR5_9PEZI</name>
<evidence type="ECO:0000313" key="5">
    <source>
        <dbReference type="RefSeq" id="XP_033455531.1"/>
    </source>
</evidence>
<dbReference type="InterPro" id="IPR046523">
    <property type="entry name" value="UTP20_dom"/>
</dbReference>
<evidence type="ECO:0008006" key="6">
    <source>
        <dbReference type="Google" id="ProtNLM"/>
    </source>
</evidence>
<accession>A0A6J3LRR5</accession>
<dbReference type="GeneID" id="54363771"/>
<evidence type="ECO:0000259" key="2">
    <source>
        <dbReference type="Pfam" id="PF07539"/>
    </source>
</evidence>